<dbReference type="AlphaFoldDB" id="A0AAV9WDV5"/>
<feature type="compositionally biased region" description="Basic and acidic residues" evidence="1">
    <location>
        <begin position="78"/>
        <end position="87"/>
    </location>
</feature>
<dbReference type="Proteomes" id="UP001370758">
    <property type="component" value="Unassembled WGS sequence"/>
</dbReference>
<name>A0AAV9WDV5_9PEZI</name>
<comment type="caution">
    <text evidence="2">The sequence shown here is derived from an EMBL/GenBank/DDBJ whole genome shotgun (WGS) entry which is preliminary data.</text>
</comment>
<proteinExistence type="predicted"/>
<keyword evidence="3" id="KW-1185">Reference proteome</keyword>
<sequence>MSVGQNKRKFQNHGLSLTGVRGTGELLAAPAWANTALSCKLGSKQATLGRRVLFDGSGALNSSDLRGANRTPISMPGRRPEKDYAVD</sequence>
<dbReference type="EMBL" id="JAVHJL010000003">
    <property type="protein sequence ID" value="KAK6507026.1"/>
    <property type="molecule type" value="Genomic_DNA"/>
</dbReference>
<evidence type="ECO:0000256" key="1">
    <source>
        <dbReference type="SAM" id="MobiDB-lite"/>
    </source>
</evidence>
<accession>A0AAV9WDV5</accession>
<protein>
    <submittedName>
        <fullName evidence="2">Uncharacterized protein</fullName>
    </submittedName>
</protein>
<organism evidence="2 3">
    <name type="scientific">Arthrobotrys musiformis</name>
    <dbReference type="NCBI Taxonomy" id="47236"/>
    <lineage>
        <taxon>Eukaryota</taxon>
        <taxon>Fungi</taxon>
        <taxon>Dikarya</taxon>
        <taxon>Ascomycota</taxon>
        <taxon>Pezizomycotina</taxon>
        <taxon>Orbiliomycetes</taxon>
        <taxon>Orbiliales</taxon>
        <taxon>Orbiliaceae</taxon>
        <taxon>Arthrobotrys</taxon>
    </lineage>
</organism>
<evidence type="ECO:0000313" key="2">
    <source>
        <dbReference type="EMBL" id="KAK6507026.1"/>
    </source>
</evidence>
<evidence type="ECO:0000313" key="3">
    <source>
        <dbReference type="Proteomes" id="UP001370758"/>
    </source>
</evidence>
<reference evidence="2 3" key="1">
    <citation type="submission" date="2023-08" db="EMBL/GenBank/DDBJ databases">
        <authorList>
            <person name="Palmer J.M."/>
        </authorList>
    </citation>
    <scope>NUCLEOTIDE SEQUENCE [LARGE SCALE GENOMIC DNA]</scope>
    <source>
        <strain evidence="2 3">TWF481</strain>
    </source>
</reference>
<gene>
    <name evidence="2" type="ORF">TWF481_005480</name>
</gene>
<feature type="region of interest" description="Disordered" evidence="1">
    <location>
        <begin position="56"/>
        <end position="87"/>
    </location>
</feature>